<dbReference type="EMBL" id="PISJ01000005">
    <property type="protein sequence ID" value="PKF35529.1"/>
    <property type="molecule type" value="Genomic_DNA"/>
</dbReference>
<sequence>MNKLNYLAIPQHVIEAKAIRFVANTPKEALELAKRKGAIGEPILTLSKASSTTVYFASDELKNMALELQKRAENIRRDQDKTNVLTRVQNLLNAKLKKQGTTLKRPNFN</sequence>
<evidence type="ECO:0000313" key="1">
    <source>
        <dbReference type="EMBL" id="PKF35529.1"/>
    </source>
</evidence>
<accession>A0A2N0WI99</accession>
<dbReference type="RefSeq" id="WP_101235750.1">
    <property type="nucleotide sequence ID" value="NZ_PISJ01000005.1"/>
</dbReference>
<dbReference type="Proteomes" id="UP000233553">
    <property type="component" value="Unassembled WGS sequence"/>
</dbReference>
<gene>
    <name evidence="1" type="ORF">CW311_04365</name>
</gene>
<dbReference type="AlphaFoldDB" id="A0A2N0WI99"/>
<evidence type="ECO:0000313" key="2">
    <source>
        <dbReference type="Proteomes" id="UP000233553"/>
    </source>
</evidence>
<reference evidence="1 2" key="1">
    <citation type="submission" date="2017-12" db="EMBL/GenBank/DDBJ databases">
        <title>Draft Genome sequences of multiple microbial strains isolated from spacecraft associated surfaces.</title>
        <authorList>
            <person name="Seuylemezian A."/>
            <person name="Vaishampayan P."/>
            <person name="Venkateswaran K."/>
        </authorList>
    </citation>
    <scope>NUCLEOTIDE SEQUENCE [LARGE SCALE GENOMIC DNA]</scope>
    <source>
        <strain evidence="1 2">2P01AA</strain>
    </source>
</reference>
<protein>
    <submittedName>
        <fullName evidence="1">Uncharacterized protein</fullName>
    </submittedName>
</protein>
<name>A0A2N0WI99_9GAMM</name>
<comment type="caution">
    <text evidence="1">The sequence shown here is derived from an EMBL/GenBank/DDBJ whole genome shotgun (WGS) entry which is preliminary data.</text>
</comment>
<organism evidence="1 2">
    <name type="scientific">Acinetobacter proteolyticus</name>
    <dbReference type="NCBI Taxonomy" id="1776741"/>
    <lineage>
        <taxon>Bacteria</taxon>
        <taxon>Pseudomonadati</taxon>
        <taxon>Pseudomonadota</taxon>
        <taxon>Gammaproteobacteria</taxon>
        <taxon>Moraxellales</taxon>
        <taxon>Moraxellaceae</taxon>
        <taxon>Acinetobacter</taxon>
    </lineage>
</organism>
<proteinExistence type="predicted"/>